<dbReference type="Pfam" id="PF04715">
    <property type="entry name" value="Anth_synt_I_N"/>
    <property type="match status" value="1"/>
</dbReference>
<dbReference type="InterPro" id="IPR029062">
    <property type="entry name" value="Class_I_gatase-like"/>
</dbReference>
<keyword evidence="4" id="KW-0315">Glutamine amidotransferase</keyword>
<reference evidence="9 10" key="1">
    <citation type="submission" date="2019-06" db="EMBL/GenBank/DDBJ databases">
        <title>Sequencing the genomes of 1000 actinobacteria strains.</title>
        <authorList>
            <person name="Klenk H.-P."/>
        </authorList>
    </citation>
    <scope>NUCLEOTIDE SEQUENCE [LARGE SCALE GENOMIC DNA]</scope>
    <source>
        <strain evidence="9 10">DSM 45679</strain>
    </source>
</reference>
<dbReference type="NCBIfam" id="TIGR00553">
    <property type="entry name" value="pabB"/>
    <property type="match status" value="1"/>
</dbReference>
<dbReference type="EMBL" id="VFML01000001">
    <property type="protein sequence ID" value="TQJ01638.1"/>
    <property type="molecule type" value="Genomic_DNA"/>
</dbReference>
<dbReference type="InterPro" id="IPR005802">
    <property type="entry name" value="ADC_synth_comp_1"/>
</dbReference>
<dbReference type="PRINTS" id="PR00096">
    <property type="entry name" value="GATASE"/>
</dbReference>
<evidence type="ECO:0000256" key="3">
    <source>
        <dbReference type="ARBA" id="ARBA00022679"/>
    </source>
</evidence>
<dbReference type="PRINTS" id="PR00099">
    <property type="entry name" value="CPSGATASE"/>
</dbReference>
<dbReference type="PANTHER" id="PTHR11236:SF18">
    <property type="entry name" value="AMINODEOXYCHORISMATE SYNTHASE"/>
    <property type="match status" value="1"/>
</dbReference>
<dbReference type="PRINTS" id="PR00097">
    <property type="entry name" value="ANTSNTHASEII"/>
</dbReference>
<dbReference type="NCBIfam" id="TIGR00566">
    <property type="entry name" value="trpG_papA"/>
    <property type="match status" value="1"/>
</dbReference>
<keyword evidence="3" id="KW-0808">Transferase</keyword>
<evidence type="ECO:0000256" key="1">
    <source>
        <dbReference type="ARBA" id="ARBA00005970"/>
    </source>
</evidence>
<evidence type="ECO:0000259" key="7">
    <source>
        <dbReference type="Pfam" id="PF00425"/>
    </source>
</evidence>
<dbReference type="Gene3D" id="3.60.120.10">
    <property type="entry name" value="Anthranilate synthase"/>
    <property type="match status" value="1"/>
</dbReference>
<proteinExistence type="inferred from homology"/>
<evidence type="ECO:0000256" key="5">
    <source>
        <dbReference type="SAM" id="MobiDB-lite"/>
    </source>
</evidence>
<dbReference type="InterPro" id="IPR017926">
    <property type="entry name" value="GATASE"/>
</dbReference>
<dbReference type="InterPro" id="IPR005801">
    <property type="entry name" value="ADC_synthase"/>
</dbReference>
<dbReference type="Gene3D" id="3.40.50.880">
    <property type="match status" value="1"/>
</dbReference>
<name>A0A542DEX7_AMYCI</name>
<feature type="domain" description="Chorismate-utilising enzyme C-terminal" evidence="7">
    <location>
        <begin position="415"/>
        <end position="668"/>
    </location>
</feature>
<dbReference type="InterPro" id="IPR019999">
    <property type="entry name" value="Anth_synth_I-like"/>
</dbReference>
<evidence type="ECO:0000256" key="2">
    <source>
        <dbReference type="ARBA" id="ARBA00013139"/>
    </source>
</evidence>
<dbReference type="RefSeq" id="WP_141996471.1">
    <property type="nucleotide sequence ID" value="NZ_VFML01000001.1"/>
</dbReference>
<feature type="domain" description="Glutamine amidotransferase" evidence="6">
    <location>
        <begin position="4"/>
        <end position="185"/>
    </location>
</feature>
<dbReference type="AlphaFoldDB" id="A0A542DEX7"/>
<dbReference type="GO" id="GO:0046820">
    <property type="term" value="F:4-amino-4-deoxychorismate synthase activity"/>
    <property type="evidence" value="ECO:0007669"/>
    <property type="project" value="UniProtKB-EC"/>
</dbReference>
<evidence type="ECO:0000259" key="8">
    <source>
        <dbReference type="Pfam" id="PF04715"/>
    </source>
</evidence>
<evidence type="ECO:0000313" key="10">
    <source>
        <dbReference type="Proteomes" id="UP000320876"/>
    </source>
</evidence>
<dbReference type="InterPro" id="IPR006805">
    <property type="entry name" value="Anth_synth_I_N"/>
</dbReference>
<dbReference type="OrthoDB" id="3518032at2"/>
<feature type="domain" description="Anthranilate synthase component I N-terminal" evidence="8">
    <location>
        <begin position="218"/>
        <end position="352"/>
    </location>
</feature>
<dbReference type="SUPFAM" id="SSF52317">
    <property type="entry name" value="Class I glutamine amidotransferase-like"/>
    <property type="match status" value="1"/>
</dbReference>
<dbReference type="GO" id="GO:0009396">
    <property type="term" value="P:folic acid-containing compound biosynthetic process"/>
    <property type="evidence" value="ECO:0007669"/>
    <property type="project" value="InterPro"/>
</dbReference>
<dbReference type="Pfam" id="PF00425">
    <property type="entry name" value="Chorismate_bind"/>
    <property type="match status" value="1"/>
</dbReference>
<dbReference type="Proteomes" id="UP000320876">
    <property type="component" value="Unassembled WGS sequence"/>
</dbReference>
<protein>
    <recommendedName>
        <fullName evidence="2">aminodeoxychorismate synthase</fullName>
        <ecNumber evidence="2">2.6.1.85</ecNumber>
    </recommendedName>
</protein>
<comment type="similarity">
    <text evidence="1">In the C-terminal section; belongs to the anthranilate synthase component I family.</text>
</comment>
<evidence type="ECO:0000259" key="6">
    <source>
        <dbReference type="Pfam" id="PF00117"/>
    </source>
</evidence>
<dbReference type="GO" id="GO:0008153">
    <property type="term" value="P:4-aminobenzoate biosynthetic process"/>
    <property type="evidence" value="ECO:0007669"/>
    <property type="project" value="TreeGrafter"/>
</dbReference>
<sequence length="692" mass="75297">MKTLIVDNYDSFTYNLAHLVGQVRGVDPIVVQNNVSWASIPWSEVDNVVISPGPGKPNRPEDFGICAEIIARCELPILGVCLGHQGICKFAGARVAPAPVPMHGSGSLIQHDGVGLFAGIPSPFIAIRYHSLAADDIPDTLRVTATSEDGVVMAVEHVSRPIWGVQFHPESICTEYGREIIVNFCRLTESWADRPRVEANSGPRFTINLRRVPKMPDPDTIFSELFTESTYSFWLDSGGPATDHRARFSILGDAAGPLAEVVEYDVEKSELTSLRHGRRHVLKTSIFEYLADRCAEVAPASSHGLDLEFELGFVGFLGYEMKAETGGSLTHRNAIPDAAFVFADRAVVHDARDGSGWLLALSCDGAPDASPGAVARWLDQTADRLQRMTPRVRSDALPDEGLNGVGRVEMRHDYRAYLSRIERTLELIRSGETYELCLTNEGSVTTDADPVTLYEETRRLNPAPFGALLRFGTLSVLSASPERFMSVTGDGSVESRPIKGTRPRSEDPVEDERIRARLQASKKDRAENLMIVDLVRNDLSRVCEVGSVHVPALFDVETFATVHQLVSTVAGQLSPGMTAIDAVRAAFPGGSMTGAPKLRTMELIDELEGGPRGVYSGALGWFSLTGACDLSIVIRTITMNGPDATFGTGGAILALSDPEEEWEETRVKSTVMCSVLESLARHRCSTPEPAPR</sequence>
<comment type="caution">
    <text evidence="9">The sequence shown here is derived from an EMBL/GenBank/DDBJ whole genome shotgun (WGS) entry which is preliminary data.</text>
</comment>
<dbReference type="CDD" id="cd01743">
    <property type="entry name" value="GATase1_Anthranilate_Synthase"/>
    <property type="match status" value="1"/>
</dbReference>
<dbReference type="Pfam" id="PF00117">
    <property type="entry name" value="GATase"/>
    <property type="match status" value="1"/>
</dbReference>
<organism evidence="9 10">
    <name type="scientific">Amycolatopsis cihanbeyliensis</name>
    <dbReference type="NCBI Taxonomy" id="1128664"/>
    <lineage>
        <taxon>Bacteria</taxon>
        <taxon>Bacillati</taxon>
        <taxon>Actinomycetota</taxon>
        <taxon>Actinomycetes</taxon>
        <taxon>Pseudonocardiales</taxon>
        <taxon>Pseudonocardiaceae</taxon>
        <taxon>Amycolatopsis</taxon>
    </lineage>
</organism>
<accession>A0A542DEX7</accession>
<evidence type="ECO:0000313" key="9">
    <source>
        <dbReference type="EMBL" id="TQJ01638.1"/>
    </source>
</evidence>
<keyword evidence="10" id="KW-1185">Reference proteome</keyword>
<evidence type="ECO:0000256" key="4">
    <source>
        <dbReference type="ARBA" id="ARBA00022962"/>
    </source>
</evidence>
<dbReference type="SUPFAM" id="SSF56322">
    <property type="entry name" value="ADC synthase"/>
    <property type="match status" value="1"/>
</dbReference>
<dbReference type="PANTHER" id="PTHR11236">
    <property type="entry name" value="AMINOBENZOATE/ANTHRANILATE SYNTHASE"/>
    <property type="match status" value="1"/>
</dbReference>
<dbReference type="EC" id="2.6.1.85" evidence="2"/>
<feature type="region of interest" description="Disordered" evidence="5">
    <location>
        <begin position="486"/>
        <end position="509"/>
    </location>
</feature>
<gene>
    <name evidence="9" type="ORF">FB471_1335</name>
</gene>
<dbReference type="GO" id="GO:0000162">
    <property type="term" value="P:L-tryptophan biosynthetic process"/>
    <property type="evidence" value="ECO:0007669"/>
    <property type="project" value="TreeGrafter"/>
</dbReference>
<dbReference type="InterPro" id="IPR015890">
    <property type="entry name" value="Chorismate_C"/>
</dbReference>
<dbReference type="FunFam" id="3.40.50.880:FF:000003">
    <property type="entry name" value="Anthranilate synthase component II"/>
    <property type="match status" value="1"/>
</dbReference>
<dbReference type="InterPro" id="IPR006221">
    <property type="entry name" value="TrpG/PapA_dom"/>
</dbReference>
<dbReference type="PROSITE" id="PS51273">
    <property type="entry name" value="GATASE_TYPE_1"/>
    <property type="match status" value="1"/>
</dbReference>
<dbReference type="GO" id="GO:0005737">
    <property type="term" value="C:cytoplasm"/>
    <property type="evidence" value="ECO:0007669"/>
    <property type="project" value="TreeGrafter"/>
</dbReference>